<evidence type="ECO:0000256" key="5">
    <source>
        <dbReference type="ARBA" id="ARBA00022723"/>
    </source>
</evidence>
<evidence type="ECO:0000256" key="9">
    <source>
        <dbReference type="ARBA" id="ARBA00048540"/>
    </source>
</evidence>
<keyword evidence="12 13" id="KW-0449">Lipoprotein</keyword>
<name>A0A4R2T1E5_9FIRM</name>
<evidence type="ECO:0000313" key="14">
    <source>
        <dbReference type="Proteomes" id="UP000295504"/>
    </source>
</evidence>
<dbReference type="PROSITE" id="PS51257">
    <property type="entry name" value="PROKAR_LIPOPROTEIN"/>
    <property type="match status" value="1"/>
</dbReference>
<evidence type="ECO:0000256" key="12">
    <source>
        <dbReference type="RuleBase" id="RU363002"/>
    </source>
</evidence>
<organism evidence="13 14">
    <name type="scientific">Serpentinicella alkaliphila</name>
    <dbReference type="NCBI Taxonomy" id="1734049"/>
    <lineage>
        <taxon>Bacteria</taxon>
        <taxon>Bacillati</taxon>
        <taxon>Bacillota</taxon>
        <taxon>Clostridia</taxon>
        <taxon>Peptostreptococcales</taxon>
        <taxon>Natronincolaceae</taxon>
        <taxon>Serpentinicella</taxon>
    </lineage>
</organism>
<dbReference type="PANTHER" id="PTHR30040:SF2">
    <property type="entry name" value="FAD:PROTEIN FMN TRANSFERASE"/>
    <property type="match status" value="1"/>
</dbReference>
<proteinExistence type="inferred from homology"/>
<comment type="caution">
    <text evidence="13">The sequence shown here is derived from an EMBL/GenBank/DDBJ whole genome shotgun (WGS) entry which is preliminary data.</text>
</comment>
<keyword evidence="7 10" id="KW-0460">Magnesium</keyword>
<sequence length="386" mass="43389">MKKISAILFCIIFIMMGCNIGNKSTGELTSRRKISYDHFGTVSSVIVFDDFSAPKAIERFESTWQEINNMLEELDKAASVSIPESDIYRFNMIRYEESIEISPLTAELIKISKEMYEFTNGKYNPAVYNLVDLWGFTPRFNYVNQVNGMPYDRNRNDNGSFNLPDNKYIEAFRELSDFAGVILSGNDSSGYILTKNINDIEIDGVLYSLKIDLGGIAKGYAADKAIEILKMNGYEYGFVNVGLSSLQLLKRNVSNKGAPDDNMWGITVSNPNNKTEKYLTIFDKNTGISTSGTYDLSYFLDGREYSHIINPYTGEPTTSSILAVSILGNKSSEADAISTALCTMAEEEAIDFMNTYLDHYKVALIIMDGKDLKLVTNMKEEDYIVH</sequence>
<dbReference type="PIRSF" id="PIRSF006268">
    <property type="entry name" value="ApbE"/>
    <property type="match status" value="1"/>
</dbReference>
<dbReference type="GO" id="GO:0005886">
    <property type="term" value="C:plasma membrane"/>
    <property type="evidence" value="ECO:0007669"/>
    <property type="project" value="UniProtKB-SubCell"/>
</dbReference>
<gene>
    <name evidence="13" type="ORF">EDD79_10675</name>
</gene>
<keyword evidence="12" id="KW-0472">Membrane</keyword>
<evidence type="ECO:0000256" key="2">
    <source>
        <dbReference type="ARBA" id="ARBA00016337"/>
    </source>
</evidence>
<dbReference type="OrthoDB" id="9778595at2"/>
<dbReference type="PANTHER" id="PTHR30040">
    <property type="entry name" value="THIAMINE BIOSYNTHESIS LIPOPROTEIN APBE"/>
    <property type="match status" value="1"/>
</dbReference>
<evidence type="ECO:0000256" key="7">
    <source>
        <dbReference type="ARBA" id="ARBA00022842"/>
    </source>
</evidence>
<dbReference type="Gene3D" id="3.10.520.10">
    <property type="entry name" value="ApbE-like domains"/>
    <property type="match status" value="1"/>
</dbReference>
<protein>
    <recommendedName>
        <fullName evidence="2 10">FAD:protein FMN transferase</fullName>
        <ecNumber evidence="1 10">2.7.1.180</ecNumber>
    </recommendedName>
    <alternativeName>
        <fullName evidence="8 10">Flavin transferase</fullName>
    </alternativeName>
</protein>
<feature type="binding site" evidence="11">
    <location>
        <position position="339"/>
    </location>
    <ligand>
        <name>Mg(2+)</name>
        <dbReference type="ChEBI" id="CHEBI:18420"/>
    </ligand>
</feature>
<dbReference type="GO" id="GO:0046872">
    <property type="term" value="F:metal ion binding"/>
    <property type="evidence" value="ECO:0007669"/>
    <property type="project" value="UniProtKB-UniRule"/>
</dbReference>
<dbReference type="InterPro" id="IPR024932">
    <property type="entry name" value="ApbE"/>
</dbReference>
<comment type="similarity">
    <text evidence="10 12">Belongs to the ApbE family.</text>
</comment>
<comment type="function">
    <text evidence="12">Flavin transferase that catalyzes the transfer of the FMN moiety of FAD and its covalent binding to the hydroxyl group of a threonine residue in a target flavoprotein.</text>
</comment>
<evidence type="ECO:0000256" key="8">
    <source>
        <dbReference type="ARBA" id="ARBA00031306"/>
    </source>
</evidence>
<evidence type="ECO:0000313" key="13">
    <source>
        <dbReference type="EMBL" id="TCP94936.1"/>
    </source>
</evidence>
<evidence type="ECO:0000256" key="11">
    <source>
        <dbReference type="PIRSR" id="PIRSR006268-2"/>
    </source>
</evidence>
<comment type="cofactor">
    <cofactor evidence="11">
        <name>Mg(2+)</name>
        <dbReference type="ChEBI" id="CHEBI:18420"/>
    </cofactor>
    <cofactor evidence="11">
        <name>Mn(2+)</name>
        <dbReference type="ChEBI" id="CHEBI:29035"/>
    </cofactor>
    <text evidence="11">Magnesium. Can also use manganese.</text>
</comment>
<evidence type="ECO:0000256" key="4">
    <source>
        <dbReference type="ARBA" id="ARBA00022679"/>
    </source>
</evidence>
<keyword evidence="4 10" id="KW-0808">Transferase</keyword>
<keyword evidence="5 10" id="KW-0479">Metal-binding</keyword>
<dbReference type="GO" id="GO:0016740">
    <property type="term" value="F:transferase activity"/>
    <property type="evidence" value="ECO:0007669"/>
    <property type="project" value="UniProtKB-UniRule"/>
</dbReference>
<dbReference type="RefSeq" id="WP_132849768.1">
    <property type="nucleotide sequence ID" value="NZ_CP058648.1"/>
</dbReference>
<keyword evidence="6 10" id="KW-0274">FAD</keyword>
<comment type="subcellular location">
    <subcellularLocation>
        <location evidence="12">Cell inner membrane</location>
        <topology evidence="12">Lipid-anchor</topology>
        <orientation evidence="12">Periplasmic side</orientation>
    </subcellularLocation>
</comment>
<keyword evidence="12" id="KW-1003">Cell membrane</keyword>
<keyword evidence="3 10" id="KW-0285">Flavoprotein</keyword>
<comment type="catalytic activity">
    <reaction evidence="9 10 12">
        <text>L-threonyl-[protein] + FAD = FMN-L-threonyl-[protein] + AMP + H(+)</text>
        <dbReference type="Rhea" id="RHEA:36847"/>
        <dbReference type="Rhea" id="RHEA-COMP:11060"/>
        <dbReference type="Rhea" id="RHEA-COMP:11061"/>
        <dbReference type="ChEBI" id="CHEBI:15378"/>
        <dbReference type="ChEBI" id="CHEBI:30013"/>
        <dbReference type="ChEBI" id="CHEBI:57692"/>
        <dbReference type="ChEBI" id="CHEBI:74257"/>
        <dbReference type="ChEBI" id="CHEBI:456215"/>
        <dbReference type="EC" id="2.7.1.180"/>
    </reaction>
</comment>
<feature type="binding site" evidence="11">
    <location>
        <position position="215"/>
    </location>
    <ligand>
        <name>Mg(2+)</name>
        <dbReference type="ChEBI" id="CHEBI:18420"/>
    </ligand>
</feature>
<evidence type="ECO:0000256" key="10">
    <source>
        <dbReference type="PIRNR" id="PIRNR006268"/>
    </source>
</evidence>
<dbReference type="SUPFAM" id="SSF143631">
    <property type="entry name" value="ApbE-like"/>
    <property type="match status" value="1"/>
</dbReference>
<dbReference type="EMBL" id="SLYC01000067">
    <property type="protein sequence ID" value="TCP94936.1"/>
    <property type="molecule type" value="Genomic_DNA"/>
</dbReference>
<evidence type="ECO:0000256" key="3">
    <source>
        <dbReference type="ARBA" id="ARBA00022630"/>
    </source>
</evidence>
<dbReference type="Proteomes" id="UP000295504">
    <property type="component" value="Unassembled WGS sequence"/>
</dbReference>
<evidence type="ECO:0000256" key="6">
    <source>
        <dbReference type="ARBA" id="ARBA00022827"/>
    </source>
</evidence>
<accession>A0A4R2T1E5</accession>
<dbReference type="InterPro" id="IPR003374">
    <property type="entry name" value="ApbE-like_sf"/>
</dbReference>
<feature type="binding site" evidence="11">
    <location>
        <position position="335"/>
    </location>
    <ligand>
        <name>Mg(2+)</name>
        <dbReference type="ChEBI" id="CHEBI:18420"/>
    </ligand>
</feature>
<keyword evidence="14" id="KW-1185">Reference proteome</keyword>
<dbReference type="Pfam" id="PF02424">
    <property type="entry name" value="ApbE"/>
    <property type="match status" value="1"/>
</dbReference>
<dbReference type="EC" id="2.7.1.180" evidence="1 10"/>
<dbReference type="AlphaFoldDB" id="A0A4R2T1E5"/>
<evidence type="ECO:0000256" key="1">
    <source>
        <dbReference type="ARBA" id="ARBA00011955"/>
    </source>
</evidence>
<reference evidence="13 14" key="1">
    <citation type="submission" date="2019-03" db="EMBL/GenBank/DDBJ databases">
        <title>Genomic Encyclopedia of Type Strains, Phase IV (KMG-IV): sequencing the most valuable type-strain genomes for metagenomic binning, comparative biology and taxonomic classification.</title>
        <authorList>
            <person name="Goeker M."/>
        </authorList>
    </citation>
    <scope>NUCLEOTIDE SEQUENCE [LARGE SCALE GENOMIC DNA]</scope>
    <source>
        <strain evidence="13 14">DSM 100013</strain>
    </source>
</reference>
<keyword evidence="12" id="KW-0997">Cell inner membrane</keyword>